<keyword evidence="1" id="KW-0812">Transmembrane</keyword>
<proteinExistence type="predicted"/>
<keyword evidence="1" id="KW-0472">Membrane</keyword>
<name>A0ABP3B785_9FLAO</name>
<dbReference type="EMBL" id="ARZX01000008">
    <property type="protein sequence ID" value="EWH13684.1"/>
    <property type="molecule type" value="Genomic_DNA"/>
</dbReference>
<evidence type="ECO:0000256" key="1">
    <source>
        <dbReference type="SAM" id="Phobius"/>
    </source>
</evidence>
<sequence>MNYNDFKSSAKKFSNEVLFDSLLHRDLCNDERRAYTEEIHKRDLESQLAEATEANNVRKNSIIDSVKNLPKQELLNVIVFNIDKFTEEQLTIFRNEAVARGLQNELTAALNEKAKSDKEFRDTVINNADNIGQMMNNFTEHLFTISPELKKSVEKAEKKSKANRIVGIVLLVIGILLLSKTGWNTISFGITALGIFLFVRGVLK</sequence>
<organism evidence="2 3">
    <name type="scientific">Cellulophaga geojensis KL-A</name>
    <dbReference type="NCBI Taxonomy" id="1328323"/>
    <lineage>
        <taxon>Bacteria</taxon>
        <taxon>Pseudomonadati</taxon>
        <taxon>Bacteroidota</taxon>
        <taxon>Flavobacteriia</taxon>
        <taxon>Flavobacteriales</taxon>
        <taxon>Flavobacteriaceae</taxon>
        <taxon>Cellulophaga</taxon>
    </lineage>
</organism>
<keyword evidence="3" id="KW-1185">Reference proteome</keyword>
<evidence type="ECO:0000313" key="3">
    <source>
        <dbReference type="Proteomes" id="UP000019275"/>
    </source>
</evidence>
<accession>A0ABP3B785</accession>
<dbReference type="Proteomes" id="UP000019275">
    <property type="component" value="Unassembled WGS sequence"/>
</dbReference>
<protein>
    <submittedName>
        <fullName evidence="2">Uncharacterized protein</fullName>
    </submittedName>
</protein>
<gene>
    <name evidence="2" type="ORF">KLA_07791</name>
</gene>
<feature type="transmembrane region" description="Helical" evidence="1">
    <location>
        <begin position="185"/>
        <end position="203"/>
    </location>
</feature>
<comment type="caution">
    <text evidence="2">The sequence shown here is derived from an EMBL/GenBank/DDBJ whole genome shotgun (WGS) entry which is preliminary data.</text>
</comment>
<keyword evidence="1" id="KW-1133">Transmembrane helix</keyword>
<dbReference type="RefSeq" id="WP_034644893.1">
    <property type="nucleotide sequence ID" value="NZ_ARZX01000008.1"/>
</dbReference>
<reference evidence="2 3" key="1">
    <citation type="journal article" date="2014" name="Genome Announc.">
        <title>Draft Genome Sequence of the Carrageenan-Degrading Bacterium Cellulophaga sp. Strain KL-A, Isolated from Decaying Marine Algae.</title>
        <authorList>
            <person name="Shan D."/>
            <person name="Ying J."/>
            <person name="Li X."/>
            <person name="Gao Z."/>
            <person name="Wei G."/>
            <person name="Shao Z."/>
        </authorList>
    </citation>
    <scope>NUCLEOTIDE SEQUENCE [LARGE SCALE GENOMIC DNA]</scope>
    <source>
        <strain evidence="2 3">KL-A</strain>
    </source>
</reference>
<evidence type="ECO:0000313" key="2">
    <source>
        <dbReference type="EMBL" id="EWH13684.1"/>
    </source>
</evidence>
<feature type="transmembrane region" description="Helical" evidence="1">
    <location>
        <begin position="162"/>
        <end position="179"/>
    </location>
</feature>